<dbReference type="EMBL" id="SZYD01000012">
    <property type="protein sequence ID" value="KAD4585441.1"/>
    <property type="molecule type" value="Genomic_DNA"/>
</dbReference>
<evidence type="ECO:0000313" key="3">
    <source>
        <dbReference type="Proteomes" id="UP000326396"/>
    </source>
</evidence>
<sequence length="194" mass="21571">MKYKSEAPSKKGLKLQEIRANQMQIERINKELDEAAKYEAKSNVNRLEHTFQSRSNSPIACTLNTTAHRQVADASLPIEELLQYRKAISGSFAKKKCRLAYFPLKTLADPDLIGRQTLHRKKRHNNPQESAHIEQTPPPTNVQFVQAANGSIIQLTPAPLQIVASPSSQISIPGPAVQSSSSNQPALFTQEYVD</sequence>
<feature type="compositionally biased region" description="Polar residues" evidence="1">
    <location>
        <begin position="171"/>
        <end position="187"/>
    </location>
</feature>
<gene>
    <name evidence="2" type="ORF">E3N88_23042</name>
</gene>
<accession>A0A5N6NC64</accession>
<feature type="region of interest" description="Disordered" evidence="1">
    <location>
        <begin position="171"/>
        <end position="194"/>
    </location>
</feature>
<dbReference type="Proteomes" id="UP000326396">
    <property type="component" value="Linkage Group LG2"/>
</dbReference>
<organism evidence="2 3">
    <name type="scientific">Mikania micrantha</name>
    <name type="common">bitter vine</name>
    <dbReference type="NCBI Taxonomy" id="192012"/>
    <lineage>
        <taxon>Eukaryota</taxon>
        <taxon>Viridiplantae</taxon>
        <taxon>Streptophyta</taxon>
        <taxon>Embryophyta</taxon>
        <taxon>Tracheophyta</taxon>
        <taxon>Spermatophyta</taxon>
        <taxon>Magnoliopsida</taxon>
        <taxon>eudicotyledons</taxon>
        <taxon>Gunneridae</taxon>
        <taxon>Pentapetalae</taxon>
        <taxon>asterids</taxon>
        <taxon>campanulids</taxon>
        <taxon>Asterales</taxon>
        <taxon>Asteraceae</taxon>
        <taxon>Asteroideae</taxon>
        <taxon>Heliantheae alliance</taxon>
        <taxon>Eupatorieae</taxon>
        <taxon>Mikania</taxon>
    </lineage>
</organism>
<dbReference type="AlphaFoldDB" id="A0A5N6NC64"/>
<protein>
    <submittedName>
        <fullName evidence="2">Uncharacterized protein</fullName>
    </submittedName>
</protein>
<reference evidence="2 3" key="1">
    <citation type="submission" date="2019-05" db="EMBL/GenBank/DDBJ databases">
        <title>Mikania micrantha, genome provides insights into the molecular mechanism of rapid growth.</title>
        <authorList>
            <person name="Liu B."/>
        </authorList>
    </citation>
    <scope>NUCLEOTIDE SEQUENCE [LARGE SCALE GENOMIC DNA]</scope>
    <source>
        <strain evidence="2">NLD-2019</strain>
        <tissue evidence="2">Leaf</tissue>
    </source>
</reference>
<keyword evidence="3" id="KW-1185">Reference proteome</keyword>
<name>A0A5N6NC64_9ASTR</name>
<comment type="caution">
    <text evidence="2">The sequence shown here is derived from an EMBL/GenBank/DDBJ whole genome shotgun (WGS) entry which is preliminary data.</text>
</comment>
<evidence type="ECO:0000313" key="2">
    <source>
        <dbReference type="EMBL" id="KAD4585441.1"/>
    </source>
</evidence>
<proteinExistence type="predicted"/>
<evidence type="ECO:0000256" key="1">
    <source>
        <dbReference type="SAM" id="MobiDB-lite"/>
    </source>
</evidence>